<evidence type="ECO:0000259" key="8">
    <source>
        <dbReference type="PROSITE" id="PS50109"/>
    </source>
</evidence>
<keyword evidence="7" id="KW-0902">Two-component regulatory system</keyword>
<dbReference type="SUPFAM" id="SSF47384">
    <property type="entry name" value="Homodimeric domain of signal transducing histidine kinase"/>
    <property type="match status" value="1"/>
</dbReference>
<dbReference type="GO" id="GO:0016301">
    <property type="term" value="F:kinase activity"/>
    <property type="evidence" value="ECO:0007669"/>
    <property type="project" value="UniProtKB-KW"/>
</dbReference>
<proteinExistence type="predicted"/>
<dbReference type="PANTHER" id="PTHR43065">
    <property type="entry name" value="SENSOR HISTIDINE KINASE"/>
    <property type="match status" value="1"/>
</dbReference>
<evidence type="ECO:0000256" key="2">
    <source>
        <dbReference type="ARBA" id="ARBA00012438"/>
    </source>
</evidence>
<dbReference type="InterPro" id="IPR003661">
    <property type="entry name" value="HisK_dim/P_dom"/>
</dbReference>
<dbReference type="InterPro" id="IPR036097">
    <property type="entry name" value="HisK_dim/P_sf"/>
</dbReference>
<dbReference type="InterPro" id="IPR036890">
    <property type="entry name" value="HATPase_C_sf"/>
</dbReference>
<evidence type="ECO:0000256" key="4">
    <source>
        <dbReference type="ARBA" id="ARBA00022741"/>
    </source>
</evidence>
<gene>
    <name evidence="9" type="ORF">ACFFHF_10475</name>
</gene>
<keyword evidence="4" id="KW-0547">Nucleotide-binding</keyword>
<dbReference type="PROSITE" id="PS50109">
    <property type="entry name" value="HIS_KIN"/>
    <property type="match status" value="1"/>
</dbReference>
<dbReference type="SMART" id="SM00388">
    <property type="entry name" value="HisKA"/>
    <property type="match status" value="1"/>
</dbReference>
<keyword evidence="6" id="KW-0067">ATP-binding</keyword>
<dbReference type="PANTHER" id="PTHR43065:SF34">
    <property type="entry name" value="SPORULATION KINASE A"/>
    <property type="match status" value="1"/>
</dbReference>
<evidence type="ECO:0000313" key="10">
    <source>
        <dbReference type="Proteomes" id="UP001589738"/>
    </source>
</evidence>
<dbReference type="Gene3D" id="3.30.565.10">
    <property type="entry name" value="Histidine kinase-like ATPase, C-terminal domain"/>
    <property type="match status" value="1"/>
</dbReference>
<comment type="catalytic activity">
    <reaction evidence="1">
        <text>ATP + protein L-histidine = ADP + protein N-phospho-L-histidine.</text>
        <dbReference type="EC" id="2.7.13.3"/>
    </reaction>
</comment>
<evidence type="ECO:0000256" key="5">
    <source>
        <dbReference type="ARBA" id="ARBA00022777"/>
    </source>
</evidence>
<dbReference type="SUPFAM" id="SSF55874">
    <property type="entry name" value="ATPase domain of HSP90 chaperone/DNA topoisomerase II/histidine kinase"/>
    <property type="match status" value="1"/>
</dbReference>
<evidence type="ECO:0000256" key="6">
    <source>
        <dbReference type="ARBA" id="ARBA00022840"/>
    </source>
</evidence>
<dbReference type="EMBL" id="JBHLUU010000031">
    <property type="protein sequence ID" value="MFC0475667.1"/>
    <property type="molecule type" value="Genomic_DNA"/>
</dbReference>
<dbReference type="Pfam" id="PF00512">
    <property type="entry name" value="HisKA"/>
    <property type="match status" value="1"/>
</dbReference>
<protein>
    <recommendedName>
        <fullName evidence="2">histidine kinase</fullName>
        <ecNumber evidence="2">2.7.13.3</ecNumber>
    </recommendedName>
</protein>
<feature type="domain" description="Histidine kinase" evidence="8">
    <location>
        <begin position="70"/>
        <end position="211"/>
    </location>
</feature>
<accession>A0ABV6KRM4</accession>
<name>A0ABV6KRM4_9BACI</name>
<dbReference type="RefSeq" id="WP_377058074.1">
    <property type="nucleotide sequence ID" value="NZ_JBHLUU010000031.1"/>
</dbReference>
<dbReference type="EC" id="2.7.13.3" evidence="2"/>
<dbReference type="CDD" id="cd00082">
    <property type="entry name" value="HisKA"/>
    <property type="match status" value="1"/>
</dbReference>
<keyword evidence="10" id="KW-1185">Reference proteome</keyword>
<comment type="caution">
    <text evidence="9">The sequence shown here is derived from an EMBL/GenBank/DDBJ whole genome shotgun (WGS) entry which is preliminary data.</text>
</comment>
<keyword evidence="5 9" id="KW-0418">Kinase</keyword>
<keyword evidence="3" id="KW-0808">Transferase</keyword>
<sequence>MIKRLNHCKKKLKTNCDVTVTLMPFYLEDQWIGSYIILKPSINNKDSNDVIDQLAQLSEKRATAGHLAAGIAHEIRNPITAIKGFLQLLKDEQEGNEIYYGVIDSEIERIELILRDLMVLAKPNKQKYEKVNIQLLLDLVLTLMEPQALLNNIQLQRNFYFDQAFLLGDNNQLKQVFINFIKNSIEAMQDGGTITIEGRILTDMSIARLEL</sequence>
<evidence type="ECO:0000313" key="9">
    <source>
        <dbReference type="EMBL" id="MFC0475667.1"/>
    </source>
</evidence>
<dbReference type="Gene3D" id="1.10.287.130">
    <property type="match status" value="1"/>
</dbReference>
<dbReference type="InterPro" id="IPR005467">
    <property type="entry name" value="His_kinase_dom"/>
</dbReference>
<evidence type="ECO:0000256" key="1">
    <source>
        <dbReference type="ARBA" id="ARBA00000085"/>
    </source>
</evidence>
<evidence type="ECO:0000256" key="3">
    <source>
        <dbReference type="ARBA" id="ARBA00022679"/>
    </source>
</evidence>
<reference evidence="9 10" key="1">
    <citation type="submission" date="2024-09" db="EMBL/GenBank/DDBJ databases">
        <authorList>
            <person name="Sun Q."/>
            <person name="Mori K."/>
        </authorList>
    </citation>
    <scope>NUCLEOTIDE SEQUENCE [LARGE SCALE GENOMIC DNA]</scope>
    <source>
        <strain evidence="9 10">CGMCC 1.9126</strain>
    </source>
</reference>
<dbReference type="Proteomes" id="UP001589738">
    <property type="component" value="Unassembled WGS sequence"/>
</dbReference>
<organism evidence="9 10">
    <name type="scientific">Robertmurraya beringensis</name>
    <dbReference type="NCBI Taxonomy" id="641660"/>
    <lineage>
        <taxon>Bacteria</taxon>
        <taxon>Bacillati</taxon>
        <taxon>Bacillota</taxon>
        <taxon>Bacilli</taxon>
        <taxon>Bacillales</taxon>
        <taxon>Bacillaceae</taxon>
        <taxon>Robertmurraya</taxon>
    </lineage>
</organism>
<evidence type="ECO:0000256" key="7">
    <source>
        <dbReference type="ARBA" id="ARBA00023012"/>
    </source>
</evidence>